<dbReference type="Pfam" id="PF08447">
    <property type="entry name" value="PAS_3"/>
    <property type="match status" value="1"/>
</dbReference>
<dbReference type="PROSITE" id="PS50043">
    <property type="entry name" value="HTH_LUXR_2"/>
    <property type="match status" value="1"/>
</dbReference>
<dbReference type="InterPro" id="IPR000700">
    <property type="entry name" value="PAS-assoc_C"/>
</dbReference>
<name>A0A4R6IGW0_9SPHI</name>
<comment type="caution">
    <text evidence="6">The sequence shown here is derived from an EMBL/GenBank/DDBJ whole genome shotgun (WGS) entry which is preliminary data.</text>
</comment>
<dbReference type="SUPFAM" id="SSF46894">
    <property type="entry name" value="C-terminal effector domain of the bipartite response regulators"/>
    <property type="match status" value="1"/>
</dbReference>
<dbReference type="Gene3D" id="3.30.450.20">
    <property type="entry name" value="PAS domain"/>
    <property type="match status" value="1"/>
</dbReference>
<proteinExistence type="predicted"/>
<accession>A0A4R6IGW0</accession>
<keyword evidence="3" id="KW-0804">Transcription</keyword>
<evidence type="ECO:0000259" key="4">
    <source>
        <dbReference type="PROSITE" id="PS50043"/>
    </source>
</evidence>
<dbReference type="Gene3D" id="1.10.10.10">
    <property type="entry name" value="Winged helix-like DNA-binding domain superfamily/Winged helix DNA-binding domain"/>
    <property type="match status" value="1"/>
</dbReference>
<feature type="domain" description="PAC" evidence="5">
    <location>
        <begin position="115"/>
        <end position="168"/>
    </location>
</feature>
<dbReference type="PANTHER" id="PTHR44688:SF16">
    <property type="entry name" value="DNA-BINDING TRANSCRIPTIONAL ACTIVATOR DEVR_DOSR"/>
    <property type="match status" value="1"/>
</dbReference>
<reference evidence="6 7" key="1">
    <citation type="submission" date="2019-03" db="EMBL/GenBank/DDBJ databases">
        <title>Genomic Encyclopedia of Archaeal and Bacterial Type Strains, Phase II (KMG-II): from individual species to whole genera.</title>
        <authorList>
            <person name="Goeker M."/>
        </authorList>
    </citation>
    <scope>NUCLEOTIDE SEQUENCE [LARGE SCALE GENOMIC DNA]</scope>
    <source>
        <strain evidence="6 7">DSM 19034</strain>
    </source>
</reference>
<evidence type="ECO:0000313" key="6">
    <source>
        <dbReference type="EMBL" id="TDO20215.1"/>
    </source>
</evidence>
<dbReference type="SUPFAM" id="SSF55785">
    <property type="entry name" value="PYP-like sensor domain (PAS domain)"/>
    <property type="match status" value="1"/>
</dbReference>
<dbReference type="InterPro" id="IPR036388">
    <property type="entry name" value="WH-like_DNA-bd_sf"/>
</dbReference>
<dbReference type="InterPro" id="IPR000792">
    <property type="entry name" value="Tscrpt_reg_LuxR_C"/>
</dbReference>
<dbReference type="InterPro" id="IPR035965">
    <property type="entry name" value="PAS-like_dom_sf"/>
</dbReference>
<dbReference type="RefSeq" id="WP_243732362.1">
    <property type="nucleotide sequence ID" value="NZ_SNWM01000005.1"/>
</dbReference>
<dbReference type="SMART" id="SM00086">
    <property type="entry name" value="PAC"/>
    <property type="match status" value="1"/>
</dbReference>
<dbReference type="GO" id="GO:0006355">
    <property type="term" value="P:regulation of DNA-templated transcription"/>
    <property type="evidence" value="ECO:0007669"/>
    <property type="project" value="InterPro"/>
</dbReference>
<sequence>MSVKKFEEAKKIWHGIAKHVDHNHEALELEFYKQLLNIFHIGPHYYFIFNCATAKIEYTSDAVKDILGYQNTEFTIDLLLNLIHPDDLPYFMAFENRVTQFFNALPPDKILNYKVSYDYRMRRKDGSYVRLLQQATTIQSDERGAVIRVLDVHTDISHLNKPQGSTLSFIGLAGEPSYHHVCSSFFALQIQKDILTRREKQVLKHIIQGKTSQEIAAELFISILTVNEHRKKLLKKTDSASTVELTIKAVQQNWVD</sequence>
<keyword evidence="1" id="KW-0805">Transcription regulation</keyword>
<dbReference type="Proteomes" id="UP000295499">
    <property type="component" value="Unassembled WGS sequence"/>
</dbReference>
<keyword evidence="2" id="KW-0238">DNA-binding</keyword>
<dbReference type="EMBL" id="SNWM01000005">
    <property type="protein sequence ID" value="TDO20215.1"/>
    <property type="molecule type" value="Genomic_DNA"/>
</dbReference>
<evidence type="ECO:0000259" key="5">
    <source>
        <dbReference type="PROSITE" id="PS50113"/>
    </source>
</evidence>
<dbReference type="CDD" id="cd00130">
    <property type="entry name" value="PAS"/>
    <property type="match status" value="1"/>
</dbReference>
<dbReference type="InterPro" id="IPR013655">
    <property type="entry name" value="PAS_fold_3"/>
</dbReference>
<evidence type="ECO:0000256" key="3">
    <source>
        <dbReference type="ARBA" id="ARBA00023163"/>
    </source>
</evidence>
<feature type="domain" description="HTH luxR-type" evidence="4">
    <location>
        <begin position="188"/>
        <end position="253"/>
    </location>
</feature>
<dbReference type="CDD" id="cd06170">
    <property type="entry name" value="LuxR_C_like"/>
    <property type="match status" value="1"/>
</dbReference>
<keyword evidence="7" id="KW-1185">Reference proteome</keyword>
<evidence type="ECO:0000256" key="2">
    <source>
        <dbReference type="ARBA" id="ARBA00023125"/>
    </source>
</evidence>
<evidence type="ECO:0000313" key="7">
    <source>
        <dbReference type="Proteomes" id="UP000295499"/>
    </source>
</evidence>
<gene>
    <name evidence="6" type="ORF">CLV32_3975</name>
</gene>
<dbReference type="GO" id="GO:0003677">
    <property type="term" value="F:DNA binding"/>
    <property type="evidence" value="ECO:0007669"/>
    <property type="project" value="UniProtKB-KW"/>
</dbReference>
<dbReference type="PROSITE" id="PS50113">
    <property type="entry name" value="PAC"/>
    <property type="match status" value="1"/>
</dbReference>
<dbReference type="InterPro" id="IPR000014">
    <property type="entry name" value="PAS"/>
</dbReference>
<dbReference type="AlphaFoldDB" id="A0A4R6IGW0"/>
<dbReference type="InterPro" id="IPR016032">
    <property type="entry name" value="Sig_transdc_resp-reg_C-effctor"/>
</dbReference>
<evidence type="ECO:0000256" key="1">
    <source>
        <dbReference type="ARBA" id="ARBA00023015"/>
    </source>
</evidence>
<dbReference type="SMART" id="SM00421">
    <property type="entry name" value="HTH_LUXR"/>
    <property type="match status" value="1"/>
</dbReference>
<organism evidence="6 7">
    <name type="scientific">Pedobacter duraquae</name>
    <dbReference type="NCBI Taxonomy" id="425511"/>
    <lineage>
        <taxon>Bacteria</taxon>
        <taxon>Pseudomonadati</taxon>
        <taxon>Bacteroidota</taxon>
        <taxon>Sphingobacteriia</taxon>
        <taxon>Sphingobacteriales</taxon>
        <taxon>Sphingobacteriaceae</taxon>
        <taxon>Pedobacter</taxon>
    </lineage>
</organism>
<dbReference type="PANTHER" id="PTHR44688">
    <property type="entry name" value="DNA-BINDING TRANSCRIPTIONAL ACTIVATOR DEVR_DOSR"/>
    <property type="match status" value="1"/>
</dbReference>
<dbReference type="InterPro" id="IPR001610">
    <property type="entry name" value="PAC"/>
</dbReference>
<protein>
    <submittedName>
        <fullName evidence="6">PAS domain-containing protein</fullName>
    </submittedName>
</protein>
<dbReference type="Pfam" id="PF00196">
    <property type="entry name" value="GerE"/>
    <property type="match status" value="1"/>
</dbReference>
<dbReference type="PRINTS" id="PR00038">
    <property type="entry name" value="HTHLUXR"/>
</dbReference>